<dbReference type="SUPFAM" id="SSF158504">
    <property type="entry name" value="BH2638-like"/>
    <property type="match status" value="1"/>
</dbReference>
<dbReference type="EMBL" id="CP014160">
    <property type="protein sequence ID" value="AMB93627.1"/>
    <property type="molecule type" value="Genomic_DNA"/>
</dbReference>
<dbReference type="EMBL" id="PKGY01000003">
    <property type="protein sequence ID" value="PKZ21643.1"/>
    <property type="molecule type" value="Genomic_DNA"/>
</dbReference>
<sequence length="89" mass="10148">MGYAYPLDMSWSTEEMTMVVEFFHAVELAYEGGVDRADLMAAYRTFKEVVPSKMEEKQLGNAFEKVSSYNVYRTMQKAKATEAGRVTMP</sequence>
<dbReference type="Proteomes" id="UP000234239">
    <property type="component" value="Unassembled WGS sequence"/>
</dbReference>
<dbReference type="KEGG" id="asan:AWM72_02100"/>
<dbReference type="AlphaFoldDB" id="A0A0X8FAA4"/>
<reference evidence="3 5" key="3">
    <citation type="submission" date="2017-12" db="EMBL/GenBank/DDBJ databases">
        <title>Phylogenetic diversity of female urinary microbiome.</title>
        <authorList>
            <person name="Thomas-White K."/>
            <person name="Wolfe A.J."/>
        </authorList>
    </citation>
    <scope>NUCLEOTIDE SEQUENCE [LARGE SCALE GENOMIC DNA]</scope>
    <source>
        <strain evidence="3 5">UMB0139</strain>
    </source>
</reference>
<keyword evidence="4" id="KW-1185">Reference proteome</keyword>
<evidence type="ECO:0000256" key="1">
    <source>
        <dbReference type="HAMAP-Rule" id="MF_01041"/>
    </source>
</evidence>
<dbReference type="Gene3D" id="1.10.220.80">
    <property type="entry name" value="BH2638-like"/>
    <property type="match status" value="1"/>
</dbReference>
<dbReference type="GeneID" id="92902861"/>
<dbReference type="InterPro" id="IPR007920">
    <property type="entry name" value="UPF0223"/>
</dbReference>
<proteinExistence type="inferred from homology"/>
<dbReference type="InterPro" id="IPR023324">
    <property type="entry name" value="BH2638-like_sf"/>
</dbReference>
<gene>
    <name evidence="2" type="ORF">AWM72_02100</name>
    <name evidence="3" type="ORF">CYJ28_06995</name>
</gene>
<evidence type="ECO:0000313" key="5">
    <source>
        <dbReference type="Proteomes" id="UP000234239"/>
    </source>
</evidence>
<dbReference type="RefSeq" id="WP_067972454.1">
    <property type="nucleotide sequence ID" value="NZ_CAJHKM010000004.1"/>
</dbReference>
<accession>A0A0X8FAA4</accession>
<evidence type="ECO:0000313" key="3">
    <source>
        <dbReference type="EMBL" id="PKZ21643.1"/>
    </source>
</evidence>
<organism evidence="2 4">
    <name type="scientific">Aerococcus sanguinicola</name>
    <dbReference type="NCBI Taxonomy" id="119206"/>
    <lineage>
        <taxon>Bacteria</taxon>
        <taxon>Bacillati</taxon>
        <taxon>Bacillota</taxon>
        <taxon>Bacilli</taxon>
        <taxon>Lactobacillales</taxon>
        <taxon>Aerococcaceae</taxon>
        <taxon>Aerococcus</taxon>
    </lineage>
</organism>
<reference evidence="4" key="2">
    <citation type="submission" date="2016-01" db="EMBL/GenBank/DDBJ databases">
        <title>Six Aerococcus type strain genome sequencing and assembly using PacBio and Illumina Hiseq.</title>
        <authorList>
            <person name="Carkaci D."/>
            <person name="Dargis R."/>
            <person name="Nielsen X.C."/>
            <person name="Skovgaard O."/>
            <person name="Fuursted K."/>
            <person name="Christensen J.J."/>
        </authorList>
    </citation>
    <scope>NUCLEOTIDE SEQUENCE [LARGE SCALE GENOMIC DNA]</scope>
    <source>
        <strain evidence="4">CCUG43001</strain>
    </source>
</reference>
<evidence type="ECO:0000313" key="4">
    <source>
        <dbReference type="Proteomes" id="UP000069912"/>
    </source>
</evidence>
<comment type="similarity">
    <text evidence="1">Belongs to the UPF0223 family.</text>
</comment>
<dbReference type="HAMAP" id="MF_01041">
    <property type="entry name" value="UPF0223"/>
    <property type="match status" value="1"/>
</dbReference>
<dbReference type="PIRSF" id="PIRSF037260">
    <property type="entry name" value="UPF0223"/>
    <property type="match status" value="1"/>
</dbReference>
<evidence type="ECO:0000313" key="2">
    <source>
        <dbReference type="EMBL" id="AMB93627.1"/>
    </source>
</evidence>
<dbReference type="Proteomes" id="UP000069912">
    <property type="component" value="Chromosome"/>
</dbReference>
<protein>
    <recommendedName>
        <fullName evidence="1">UPF0223 protein AWM72_02100</fullName>
    </recommendedName>
</protein>
<dbReference type="NCBIfam" id="NF003353">
    <property type="entry name" value="PRK04387.1"/>
    <property type="match status" value="1"/>
</dbReference>
<name>A0A0X8FAA4_9LACT</name>
<reference evidence="2 4" key="1">
    <citation type="journal article" date="2016" name="Genome Announc.">
        <title>Complete Genome Sequences of Aerococcus christensenii CCUG 28831T, Aerococcus sanguinicola CCUG 43001T, Aerococcus urinae CCUG 36881T, Aerococcus urinaeequi CCUG 28094T, Aerococcus urinaehominis CCUG 42038 BT, and Aerococcus viridans CCUG 4311T.</title>
        <authorList>
            <person name="Carkaci D."/>
            <person name="Dargis R."/>
            <person name="Nielsen X.C."/>
            <person name="Skovgaard O."/>
            <person name="Fuursted K."/>
            <person name="Christensen J.J."/>
        </authorList>
    </citation>
    <scope>NUCLEOTIDE SEQUENCE [LARGE SCALE GENOMIC DNA]</scope>
    <source>
        <strain evidence="2 4">CCUG43001</strain>
    </source>
</reference>
<dbReference type="Pfam" id="PF05256">
    <property type="entry name" value="UPF0223"/>
    <property type="match status" value="1"/>
</dbReference>
<dbReference type="OrthoDB" id="1649074at2"/>